<name>A0ABZ2PDM6_9NOCA</name>
<evidence type="ECO:0000259" key="1">
    <source>
        <dbReference type="SMART" id="SM01022"/>
    </source>
</evidence>
<evidence type="ECO:0000313" key="3">
    <source>
        <dbReference type="Proteomes" id="UP001432000"/>
    </source>
</evidence>
<dbReference type="InterPro" id="IPR015947">
    <property type="entry name" value="PUA-like_sf"/>
</dbReference>
<organism evidence="2 3">
    <name type="scientific">Rhodococcus sovatensis</name>
    <dbReference type="NCBI Taxonomy" id="1805840"/>
    <lineage>
        <taxon>Bacteria</taxon>
        <taxon>Bacillati</taxon>
        <taxon>Actinomycetota</taxon>
        <taxon>Actinomycetes</taxon>
        <taxon>Mycobacteriales</taxon>
        <taxon>Nocardiaceae</taxon>
        <taxon>Rhodococcus</taxon>
    </lineage>
</organism>
<dbReference type="EMBL" id="CP147846">
    <property type="protein sequence ID" value="WXG66874.1"/>
    <property type="molecule type" value="Genomic_DNA"/>
</dbReference>
<dbReference type="SUPFAM" id="SSF88697">
    <property type="entry name" value="PUA domain-like"/>
    <property type="match status" value="1"/>
</dbReference>
<protein>
    <submittedName>
        <fullName evidence="2">ASCH domain-containing protein</fullName>
    </submittedName>
</protein>
<dbReference type="SMART" id="SM01022">
    <property type="entry name" value="ASCH"/>
    <property type="match status" value="1"/>
</dbReference>
<dbReference type="InterPro" id="IPR009326">
    <property type="entry name" value="DUF984"/>
</dbReference>
<dbReference type="Proteomes" id="UP001432000">
    <property type="component" value="Chromosome"/>
</dbReference>
<dbReference type="PANTHER" id="PTHR39203">
    <property type="entry name" value="CYTOPLASMIC PROTEIN-RELATED"/>
    <property type="match status" value="1"/>
</dbReference>
<dbReference type="PIRSF" id="PIRSF021320">
    <property type="entry name" value="DUF984"/>
    <property type="match status" value="1"/>
</dbReference>
<evidence type="ECO:0000313" key="2">
    <source>
        <dbReference type="EMBL" id="WXG66874.1"/>
    </source>
</evidence>
<proteinExistence type="predicted"/>
<feature type="domain" description="ASCH" evidence="1">
    <location>
        <begin position="9"/>
        <end position="135"/>
    </location>
</feature>
<dbReference type="Gene3D" id="3.10.400.10">
    <property type="entry name" value="Sulfate adenylyltransferase"/>
    <property type="match status" value="1"/>
</dbReference>
<sequence length="135" mass="15004">MNDLPTAEFAFPGQLRDSLVASILSGTKTATTSLLREYRMGIEPLPVAGLRQGVVDSTGTVVGVIETESVEVVRLAEVTPKHARDEGEGHTTVAQWRRAHEKFWHSEDMRGDLGDPEFTVDDDTQVVLERFRLVR</sequence>
<dbReference type="InterPro" id="IPR007374">
    <property type="entry name" value="ASCH_domain"/>
</dbReference>
<reference evidence="2 3" key="1">
    <citation type="submission" date="2024-03" db="EMBL/GenBank/DDBJ databases">
        <title>Natural products discovery in diverse microorganisms through a two-stage MS feature dereplication strategy.</title>
        <authorList>
            <person name="Zhang R."/>
        </authorList>
    </citation>
    <scope>NUCLEOTIDE SEQUENCE [LARGE SCALE GENOMIC DNA]</scope>
    <source>
        <strain evidence="2 3">18930</strain>
    </source>
</reference>
<dbReference type="RefSeq" id="WP_338886312.1">
    <property type="nucleotide sequence ID" value="NZ_CP147846.1"/>
</dbReference>
<dbReference type="PANTHER" id="PTHR39203:SF1">
    <property type="entry name" value="CYTOPLASMIC PROTEIN"/>
    <property type="match status" value="1"/>
</dbReference>
<dbReference type="Pfam" id="PF04266">
    <property type="entry name" value="ASCH"/>
    <property type="match status" value="1"/>
</dbReference>
<keyword evidence="3" id="KW-1185">Reference proteome</keyword>
<accession>A0ABZ2PDM6</accession>
<gene>
    <name evidence="2" type="ORF">WDS16_16530</name>
</gene>